<evidence type="ECO:0000313" key="2">
    <source>
        <dbReference type="EMBL" id="MSR92750.1"/>
    </source>
</evidence>
<sequence>MKTYTIKEFLHKDDKKGRVMAMIAAAIITPSRIAYADEIGDKINGAGNTAVYYIRFCGRWFFIAICFIECIKAVLGKRPSDIPPILIKYGLGYGCFCLVVGVFDLIDKVLDSVKFRMKK</sequence>
<name>A0A7X2N1V4_9CLOT</name>
<reference evidence="2 3" key="1">
    <citation type="submission" date="2019-08" db="EMBL/GenBank/DDBJ databases">
        <title>In-depth cultivation of the pig gut microbiome towards novel bacterial diversity and tailored functional studies.</title>
        <authorList>
            <person name="Wylensek D."/>
            <person name="Hitch T.C.A."/>
            <person name="Clavel T."/>
        </authorList>
    </citation>
    <scope>NUCLEOTIDE SEQUENCE [LARGE SCALE GENOMIC DNA]</scope>
    <source>
        <strain evidence="2 3">WCA-383-APC-5B</strain>
    </source>
</reference>
<evidence type="ECO:0000256" key="1">
    <source>
        <dbReference type="SAM" id="Phobius"/>
    </source>
</evidence>
<evidence type="ECO:0000313" key="3">
    <source>
        <dbReference type="Proteomes" id="UP000460287"/>
    </source>
</evidence>
<gene>
    <name evidence="2" type="ORF">FYJ33_15630</name>
</gene>
<comment type="caution">
    <text evidence="2">The sequence shown here is derived from an EMBL/GenBank/DDBJ whole genome shotgun (WGS) entry which is preliminary data.</text>
</comment>
<dbReference type="EMBL" id="VULX01000063">
    <property type="protein sequence ID" value="MSR92750.1"/>
    <property type="molecule type" value="Genomic_DNA"/>
</dbReference>
<protein>
    <submittedName>
        <fullName evidence="2">Uncharacterized protein</fullName>
    </submittedName>
</protein>
<keyword evidence="1" id="KW-0472">Membrane</keyword>
<organism evidence="2 3">
    <name type="scientific">Inconstantimicrobium porci</name>
    <dbReference type="NCBI Taxonomy" id="2652291"/>
    <lineage>
        <taxon>Bacteria</taxon>
        <taxon>Bacillati</taxon>
        <taxon>Bacillota</taxon>
        <taxon>Clostridia</taxon>
        <taxon>Eubacteriales</taxon>
        <taxon>Clostridiaceae</taxon>
        <taxon>Inconstantimicrobium</taxon>
    </lineage>
</organism>
<proteinExistence type="predicted"/>
<dbReference type="Proteomes" id="UP000460287">
    <property type="component" value="Unassembled WGS sequence"/>
</dbReference>
<feature type="transmembrane region" description="Helical" evidence="1">
    <location>
        <begin position="86"/>
        <end position="106"/>
    </location>
</feature>
<keyword evidence="3" id="KW-1185">Reference proteome</keyword>
<keyword evidence="1" id="KW-1133">Transmembrane helix</keyword>
<feature type="transmembrane region" description="Helical" evidence="1">
    <location>
        <begin position="52"/>
        <end position="74"/>
    </location>
</feature>
<dbReference type="RefSeq" id="WP_154532921.1">
    <property type="nucleotide sequence ID" value="NZ_VULX01000063.1"/>
</dbReference>
<dbReference type="AlphaFoldDB" id="A0A7X2N1V4"/>
<accession>A0A7X2N1V4</accession>
<keyword evidence="1" id="KW-0812">Transmembrane</keyword>